<dbReference type="EMBL" id="LOPW02000010">
    <property type="protein sequence ID" value="POG56009.1"/>
    <property type="molecule type" value="Genomic_DNA"/>
</dbReference>
<dbReference type="OrthoDB" id="202777at2157"/>
<dbReference type="Proteomes" id="UP000053621">
    <property type="component" value="Unassembled WGS sequence"/>
</dbReference>
<dbReference type="AlphaFoldDB" id="A0A2P4NSB2"/>
<comment type="caution">
    <text evidence="1">The sequence shown here is derived from an EMBL/GenBank/DDBJ whole genome shotgun (WGS) entry which is preliminary data.</text>
</comment>
<dbReference type="Pfam" id="PF20126">
    <property type="entry name" value="TumE"/>
    <property type="match status" value="1"/>
</dbReference>
<protein>
    <submittedName>
        <fullName evidence="1">Uncharacterized protein</fullName>
    </submittedName>
</protein>
<reference evidence="1" key="1">
    <citation type="submission" date="2017-08" db="EMBL/GenBank/DDBJ databases">
        <title>Haloferax marisrubri sp. nov., isolated from the Discovery deep brine-seawater interface in the Red Sea.</title>
        <authorList>
            <person name="Zhang G."/>
            <person name="Stingl U."/>
        </authorList>
    </citation>
    <scope>NUCLEOTIDE SEQUENCE [LARGE SCALE GENOMIC DNA]</scope>
    <source>
        <strain evidence="1">SB3</strain>
    </source>
</reference>
<organism evidence="1 2">
    <name type="scientific">Haloferax marisrubri</name>
    <dbReference type="NCBI Taxonomy" id="1544719"/>
    <lineage>
        <taxon>Archaea</taxon>
        <taxon>Methanobacteriati</taxon>
        <taxon>Methanobacteriota</taxon>
        <taxon>Stenosarchaea group</taxon>
        <taxon>Halobacteria</taxon>
        <taxon>Halobacteriales</taxon>
        <taxon>Haloferacaceae</taxon>
        <taxon>Haloferax</taxon>
    </lineage>
</organism>
<gene>
    <name evidence="1" type="ORF">AUR65_009050</name>
</gene>
<sequence>MRLLGSRLAALSMVESVHYFPLEKPDRVVASFEETYYPDVVDAAALELRLRLNGEFNLSYRERWAGDRWVCRWDRHPNTHNTDDHFHVPPRPSETTALDAEYPADMNDVLRLVFETIEARVNEVWAETTAPVYPTEYEFERQYELPYLTNP</sequence>
<accession>A0A2P4NSB2</accession>
<proteinExistence type="predicted"/>
<dbReference type="RefSeq" id="WP_084816421.1">
    <property type="nucleotide sequence ID" value="NZ_LOPW02000010.1"/>
</dbReference>
<keyword evidence="2" id="KW-1185">Reference proteome</keyword>
<evidence type="ECO:0000313" key="1">
    <source>
        <dbReference type="EMBL" id="POG56009.1"/>
    </source>
</evidence>
<evidence type="ECO:0000313" key="2">
    <source>
        <dbReference type="Proteomes" id="UP000053621"/>
    </source>
</evidence>
<name>A0A2P4NSB2_9EURY</name>
<dbReference type="InterPro" id="IPR045397">
    <property type="entry name" value="TumE-like"/>
</dbReference>